<feature type="compositionally biased region" description="Basic and acidic residues" evidence="1">
    <location>
        <begin position="1"/>
        <end position="13"/>
    </location>
</feature>
<accession>A0A6A6EWL5</accession>
<dbReference type="OrthoDB" id="5093502at2759"/>
<feature type="compositionally biased region" description="Polar residues" evidence="1">
    <location>
        <begin position="55"/>
        <end position="67"/>
    </location>
</feature>
<evidence type="ECO:0000256" key="1">
    <source>
        <dbReference type="SAM" id="MobiDB-lite"/>
    </source>
</evidence>
<feature type="compositionally biased region" description="Basic and acidic residues" evidence="1">
    <location>
        <begin position="110"/>
        <end position="124"/>
    </location>
</feature>
<protein>
    <submittedName>
        <fullName evidence="2">Uncharacterized protein</fullName>
    </submittedName>
</protein>
<evidence type="ECO:0000313" key="2">
    <source>
        <dbReference type="EMBL" id="KAF2195595.1"/>
    </source>
</evidence>
<sequence length="332" mass="38020">MYRPEEYRQRTEITGKNPLDAPRKVAHRSEKHELNNTRRKVSQISAASGHVGDPRNSTQTAQESGESTFYREPASMERAGASDLSIVREQSSQLCAKPRIRTLMDIFEASRRQHGEDGGREGSSRKRGRPAADGESSEGEMEGRSRKRTREGDESSERVKGNESQENEVAAVICALEKEFEGKERQSHRNRWCEPIPHERKMATVCEFYKAFHEAKTLPIQTCAICYRKFAMNELEEFKSMQLILANLRSWYGSQFNCHKCFASDKIALRCTKCIRDLEKGALSPAAHVHKWLRCEHVYPDELKNLSPVEEKLIALNSYYSFITKYNVSKGH</sequence>
<dbReference type="Proteomes" id="UP000800200">
    <property type="component" value="Unassembled WGS sequence"/>
</dbReference>
<dbReference type="AlphaFoldDB" id="A0A6A6EWL5"/>
<feature type="compositionally biased region" description="Basic and acidic residues" evidence="1">
    <location>
        <begin position="150"/>
        <end position="163"/>
    </location>
</feature>
<reference evidence="2" key="1">
    <citation type="journal article" date="2020" name="Stud. Mycol.">
        <title>101 Dothideomycetes genomes: a test case for predicting lifestyles and emergence of pathogens.</title>
        <authorList>
            <person name="Haridas S."/>
            <person name="Albert R."/>
            <person name="Binder M."/>
            <person name="Bloem J."/>
            <person name="Labutti K."/>
            <person name="Salamov A."/>
            <person name="Andreopoulos B."/>
            <person name="Baker S."/>
            <person name="Barry K."/>
            <person name="Bills G."/>
            <person name="Bluhm B."/>
            <person name="Cannon C."/>
            <person name="Castanera R."/>
            <person name="Culley D."/>
            <person name="Daum C."/>
            <person name="Ezra D."/>
            <person name="Gonzalez J."/>
            <person name="Henrissat B."/>
            <person name="Kuo A."/>
            <person name="Liang C."/>
            <person name="Lipzen A."/>
            <person name="Lutzoni F."/>
            <person name="Magnuson J."/>
            <person name="Mondo S."/>
            <person name="Nolan M."/>
            <person name="Ohm R."/>
            <person name="Pangilinan J."/>
            <person name="Park H.-J."/>
            <person name="Ramirez L."/>
            <person name="Alfaro M."/>
            <person name="Sun H."/>
            <person name="Tritt A."/>
            <person name="Yoshinaga Y."/>
            <person name="Zwiers L.-H."/>
            <person name="Turgeon B."/>
            <person name="Goodwin S."/>
            <person name="Spatafora J."/>
            <person name="Crous P."/>
            <person name="Grigoriev I."/>
        </authorList>
    </citation>
    <scope>NUCLEOTIDE SEQUENCE</scope>
    <source>
        <strain evidence="2">CBS 207.26</strain>
    </source>
</reference>
<proteinExistence type="predicted"/>
<keyword evidence="3" id="KW-1185">Reference proteome</keyword>
<feature type="compositionally biased region" description="Basic and acidic residues" evidence="1">
    <location>
        <begin position="21"/>
        <end position="36"/>
    </location>
</feature>
<name>A0A6A6EWL5_9PEZI</name>
<gene>
    <name evidence="2" type="ORF">K469DRAFT_681886</name>
</gene>
<dbReference type="EMBL" id="ML994610">
    <property type="protein sequence ID" value="KAF2195595.1"/>
    <property type="molecule type" value="Genomic_DNA"/>
</dbReference>
<evidence type="ECO:0000313" key="3">
    <source>
        <dbReference type="Proteomes" id="UP000800200"/>
    </source>
</evidence>
<feature type="region of interest" description="Disordered" evidence="1">
    <location>
        <begin position="1"/>
        <end position="73"/>
    </location>
</feature>
<organism evidence="2 3">
    <name type="scientific">Zopfia rhizophila CBS 207.26</name>
    <dbReference type="NCBI Taxonomy" id="1314779"/>
    <lineage>
        <taxon>Eukaryota</taxon>
        <taxon>Fungi</taxon>
        <taxon>Dikarya</taxon>
        <taxon>Ascomycota</taxon>
        <taxon>Pezizomycotina</taxon>
        <taxon>Dothideomycetes</taxon>
        <taxon>Dothideomycetes incertae sedis</taxon>
        <taxon>Zopfiaceae</taxon>
        <taxon>Zopfia</taxon>
    </lineage>
</organism>
<feature type="region of interest" description="Disordered" evidence="1">
    <location>
        <begin position="110"/>
        <end position="164"/>
    </location>
</feature>